<evidence type="ECO:0000259" key="2">
    <source>
        <dbReference type="Pfam" id="PF00144"/>
    </source>
</evidence>
<comment type="caution">
    <text evidence="3">The sequence shown here is derived from an EMBL/GenBank/DDBJ whole genome shotgun (WGS) entry which is preliminary data.</text>
</comment>
<accession>A0ABR3QPT5</accession>
<dbReference type="Gene3D" id="3.40.710.10">
    <property type="entry name" value="DD-peptidase/beta-lactamase superfamily"/>
    <property type="match status" value="1"/>
</dbReference>
<name>A0ABR3QPT5_9PLEO</name>
<dbReference type="EMBL" id="JAKIXB020000038">
    <property type="protein sequence ID" value="KAL1594003.1"/>
    <property type="molecule type" value="Genomic_DNA"/>
</dbReference>
<dbReference type="SUPFAM" id="SSF56601">
    <property type="entry name" value="beta-lactamase/transpeptidase-like"/>
    <property type="match status" value="1"/>
</dbReference>
<feature type="domain" description="Beta-lactamase-related" evidence="2">
    <location>
        <begin position="50"/>
        <end position="287"/>
    </location>
</feature>
<evidence type="ECO:0000313" key="3">
    <source>
        <dbReference type="EMBL" id="KAL1594003.1"/>
    </source>
</evidence>
<organism evidence="3 4">
    <name type="scientific">Nothophoma quercina</name>
    <dbReference type="NCBI Taxonomy" id="749835"/>
    <lineage>
        <taxon>Eukaryota</taxon>
        <taxon>Fungi</taxon>
        <taxon>Dikarya</taxon>
        <taxon>Ascomycota</taxon>
        <taxon>Pezizomycotina</taxon>
        <taxon>Dothideomycetes</taxon>
        <taxon>Pleosporomycetidae</taxon>
        <taxon>Pleosporales</taxon>
        <taxon>Pleosporineae</taxon>
        <taxon>Didymellaceae</taxon>
        <taxon>Nothophoma</taxon>
    </lineage>
</organism>
<sequence length="383" mass="42735">MAFATAAFGDNVRKIIDEWSVPGFAIAVVQGDNIRSKILPNDFVLQDPYLTANVTVEDILSHRAGDPGHDDALFGQKAAQPDNAKSITRKLRHLPFNKPLRCNYQYSNPMFTVATHLIETVTGESYPDVVRRRIWEPLGMLNTYHDVTGVEAGNAKDRLSMGDHWDKEKNSYLAIPSYARPEGQGAGCVFSSVSDYAKWVRALLKRAGPLSEEAHKEMVSGRTIIPYEGNEALPRYGHALYALGLQVETYRGYPLIGHDGSYSGFKASMRYLPDQDWGVVMFGNADDAYSVAQILFHQLVDGVIEVPEEDQTDWAAYWRKCWKDDKEERHKDDPDLLLSESLEATYVPLEELASGYVHAGYGTLSLMFTDGKLEADCSDRAAA</sequence>
<reference evidence="3 4" key="1">
    <citation type="submission" date="2024-02" db="EMBL/GenBank/DDBJ databases">
        <title>De novo assembly and annotation of 12 fungi associated with fruit tree decline syndrome in Ontario, Canada.</title>
        <authorList>
            <person name="Sulman M."/>
            <person name="Ellouze W."/>
            <person name="Ilyukhin E."/>
        </authorList>
    </citation>
    <scope>NUCLEOTIDE SEQUENCE [LARGE SCALE GENOMIC DNA]</scope>
    <source>
        <strain evidence="3 4">M97-236</strain>
    </source>
</reference>
<comment type="similarity">
    <text evidence="1">Belongs to the peptidase S12 family.</text>
</comment>
<proteinExistence type="inferred from homology"/>
<evidence type="ECO:0000256" key="1">
    <source>
        <dbReference type="ARBA" id="ARBA00038215"/>
    </source>
</evidence>
<keyword evidence="4" id="KW-1185">Reference proteome</keyword>
<dbReference type="InterPro" id="IPR050491">
    <property type="entry name" value="AmpC-like"/>
</dbReference>
<evidence type="ECO:0000313" key="4">
    <source>
        <dbReference type="Proteomes" id="UP001521222"/>
    </source>
</evidence>
<dbReference type="PANTHER" id="PTHR46825:SF9">
    <property type="entry name" value="BETA-LACTAMASE-RELATED DOMAIN-CONTAINING PROTEIN"/>
    <property type="match status" value="1"/>
</dbReference>
<dbReference type="InterPro" id="IPR012338">
    <property type="entry name" value="Beta-lactam/transpept-like"/>
</dbReference>
<protein>
    <recommendedName>
        <fullName evidence="2">Beta-lactamase-related domain-containing protein</fullName>
    </recommendedName>
</protein>
<dbReference type="Proteomes" id="UP001521222">
    <property type="component" value="Unassembled WGS sequence"/>
</dbReference>
<dbReference type="Pfam" id="PF00144">
    <property type="entry name" value="Beta-lactamase"/>
    <property type="match status" value="1"/>
</dbReference>
<gene>
    <name evidence="3" type="ORF">SLS59_009032</name>
</gene>
<dbReference type="InterPro" id="IPR001466">
    <property type="entry name" value="Beta-lactam-related"/>
</dbReference>
<dbReference type="PANTHER" id="PTHR46825">
    <property type="entry name" value="D-ALANYL-D-ALANINE-CARBOXYPEPTIDASE/ENDOPEPTIDASE AMPH"/>
    <property type="match status" value="1"/>
</dbReference>